<reference evidence="2 3" key="1">
    <citation type="submission" date="2015-11" db="EMBL/GenBank/DDBJ databases">
        <title>Genomes and virulence difference between two physiological races of Phytophthora nicotianae.</title>
        <authorList>
            <person name="Liu H."/>
            <person name="Ma X."/>
            <person name="Yu H."/>
            <person name="Fang D."/>
            <person name="Li Y."/>
            <person name="Wang X."/>
            <person name="Wang W."/>
            <person name="Dong Y."/>
            <person name="Xiao B."/>
        </authorList>
    </citation>
    <scope>NUCLEOTIDE SEQUENCE [LARGE SCALE GENOMIC DNA]</scope>
    <source>
        <strain evidence="3">race 0</strain>
    </source>
</reference>
<protein>
    <submittedName>
        <fullName evidence="2">Uncharacterized protein</fullName>
    </submittedName>
</protein>
<evidence type="ECO:0000256" key="1">
    <source>
        <dbReference type="SAM" id="MobiDB-lite"/>
    </source>
</evidence>
<feature type="region of interest" description="Disordered" evidence="1">
    <location>
        <begin position="43"/>
        <end position="63"/>
    </location>
</feature>
<sequence>MASIREMLETECTTQVQYIPPGVTALSQPMDVSVMRTFKKKIDESKGHGQGKKHCKRFSKGKTASNRSYVSDVFAAYLHALPEAAVVDAASDIEDESFDE</sequence>
<dbReference type="AlphaFoldDB" id="A0A0W8BVP4"/>
<dbReference type="Proteomes" id="UP000052943">
    <property type="component" value="Unassembled WGS sequence"/>
</dbReference>
<dbReference type="EMBL" id="LNFO01005970">
    <property type="protein sequence ID" value="KUF75825.1"/>
    <property type="molecule type" value="Genomic_DNA"/>
</dbReference>
<evidence type="ECO:0000313" key="3">
    <source>
        <dbReference type="Proteomes" id="UP000052943"/>
    </source>
</evidence>
<evidence type="ECO:0000313" key="2">
    <source>
        <dbReference type="EMBL" id="KUF75825.1"/>
    </source>
</evidence>
<gene>
    <name evidence="2" type="ORF">AM587_10005424</name>
</gene>
<proteinExistence type="predicted"/>
<name>A0A0W8BVP4_PHYNI</name>
<comment type="caution">
    <text evidence="2">The sequence shown here is derived from an EMBL/GenBank/DDBJ whole genome shotgun (WGS) entry which is preliminary data.</text>
</comment>
<organism evidence="2 3">
    <name type="scientific">Phytophthora nicotianae</name>
    <name type="common">Potato buckeye rot agent</name>
    <name type="synonym">Phytophthora parasitica</name>
    <dbReference type="NCBI Taxonomy" id="4792"/>
    <lineage>
        <taxon>Eukaryota</taxon>
        <taxon>Sar</taxon>
        <taxon>Stramenopiles</taxon>
        <taxon>Oomycota</taxon>
        <taxon>Peronosporomycetes</taxon>
        <taxon>Peronosporales</taxon>
        <taxon>Peronosporaceae</taxon>
        <taxon>Phytophthora</taxon>
    </lineage>
</organism>
<accession>A0A0W8BVP4</accession>
<feature type="compositionally biased region" description="Basic residues" evidence="1">
    <location>
        <begin position="49"/>
        <end position="60"/>
    </location>
</feature>